<dbReference type="KEGG" id="pgut:117674090"/>
<dbReference type="Pfam" id="PF07557">
    <property type="entry name" value="Shugoshin_C"/>
    <property type="match status" value="1"/>
</dbReference>
<accession>A0A6P9CUB0</accession>
<evidence type="ECO:0000256" key="1">
    <source>
        <dbReference type="ARBA" id="ARBA00004584"/>
    </source>
</evidence>
<dbReference type="GO" id="GO:0051301">
    <property type="term" value="P:cell division"/>
    <property type="evidence" value="ECO:0007669"/>
    <property type="project" value="UniProtKB-KW"/>
</dbReference>
<feature type="region of interest" description="Disordered" evidence="9">
    <location>
        <begin position="1"/>
        <end position="26"/>
    </location>
</feature>
<dbReference type="GO" id="GO:0000776">
    <property type="term" value="C:kinetochore"/>
    <property type="evidence" value="ECO:0007669"/>
    <property type="project" value="TreeGrafter"/>
</dbReference>
<evidence type="ECO:0000256" key="8">
    <source>
        <dbReference type="ARBA" id="ARBA00023328"/>
    </source>
</evidence>
<sequence>MANTGSRGVERWRFAPGGQPATEGEPTGLLEKMSFQECTETSSVFFKNGVRERMKEKKNGVLKTAKMNASLASKIRTRTINNSSIIKVSLKQNNKALALALNAAKITAQKLTDDKMWLQKEVELGHFENACLRQKLSSVKKYIDELQLFMNSCFQTAIKLTRFSESDSYSSLLDERGHNDIHDISCSQDGSNCPRMAPKFMRIPLSHVDDKGSGNGRKTSTSLEKFPLDPVESAFGETWRSMPFHEVKKSFSSFTDKVLASSGNSDPGLHGVDDSTLALNSSTIFGDNLSNVPQNSRSCSLSILDKNYPVHQCKNTARSHSDSILSEHVTKRKKRKTGFSATFGNNLETEVSDIDKLQETKETECLIKENLEISQVGELITLSTKGESYIKLKAKETKTLEKDNAETKNTMFSTNQSKLSLNNDNNGRPDINVAVSKTSELNSSKVKLPKSACHMENLDQDRKEKCSSQHLGQTTRNRRTFVVEPNCINNYTTQIEKGIYLEKMKNLENQSKSPESRSLSNEIQQNEKSCSYSTKCPNKTKNYRRTIVLDPGPSNDRNYFASFQHSKENSDLENLDSLERQFQSPESNSLNIVNAEHLVGFQKQIPSQKAISGLNVKRKSKKKLHENNESHRLTEMEEQSLGNIDSELPQPEIKKKKHRDKTMNFDRDTIQREYSANADVFDLNEKAQKASKKKRSKSKCTPSVFSMGDDDNFFEGINSSVKKNCETSTTLNSCSLTKKSSHSEKTNWTANSNEAGLKKKMTTFSKKKCIVNGLDNKGTDCEPFLQGPEEANRTKWNFLQVPDCSTLQKPIVDITKTLPLNPDSPSVGLSKSSSYVEAQESPERDCVLSITSTVFKKNTKRLDSSGREEKQPIKAIPETSSENAALQENGNKILKDLTNSIPLETSPIYPSRRRKKDVSYAEPSLNRKLRRGDPFTVTDFLNSPIYKTKKKNLTKGTEMSRKRT</sequence>
<name>A0A6P9CUB0_PANGU</name>
<dbReference type="InterPro" id="IPR011515">
    <property type="entry name" value="Shugoshin_C"/>
</dbReference>
<comment type="subcellular location">
    <subcellularLocation>
        <location evidence="1">Chromosome</location>
        <location evidence="1">Centromere</location>
    </subcellularLocation>
</comment>
<feature type="domain" description="Shugoshin C-terminal" evidence="10">
    <location>
        <begin position="910"/>
        <end position="931"/>
    </location>
</feature>
<feature type="region of interest" description="Disordered" evidence="9">
    <location>
        <begin position="510"/>
        <end position="533"/>
    </location>
</feature>
<keyword evidence="4" id="KW-0132">Cell division</keyword>
<dbReference type="GeneID" id="117674090"/>
<evidence type="ECO:0000256" key="4">
    <source>
        <dbReference type="ARBA" id="ARBA00022618"/>
    </source>
</evidence>
<feature type="compositionally biased region" description="Basic and acidic residues" evidence="9">
    <location>
        <begin position="861"/>
        <end position="872"/>
    </location>
</feature>
<comment type="similarity">
    <text evidence="2">Belongs to the shugoshin family.</text>
</comment>
<reference evidence="12" key="1">
    <citation type="submission" date="2025-08" db="UniProtKB">
        <authorList>
            <consortium name="RefSeq"/>
        </authorList>
    </citation>
    <scope>IDENTIFICATION</scope>
    <source>
        <tissue evidence="12">Blood</tissue>
    </source>
</reference>
<dbReference type="Proteomes" id="UP001652622">
    <property type="component" value="Unplaced"/>
</dbReference>
<dbReference type="RefSeq" id="XP_034287798.1">
    <property type="nucleotide sequence ID" value="XM_034431907.2"/>
</dbReference>
<evidence type="ECO:0000256" key="7">
    <source>
        <dbReference type="ARBA" id="ARBA00023306"/>
    </source>
</evidence>
<dbReference type="GO" id="GO:0045132">
    <property type="term" value="P:meiotic chromosome segregation"/>
    <property type="evidence" value="ECO:0007669"/>
    <property type="project" value="InterPro"/>
</dbReference>
<dbReference type="PANTHER" id="PTHR21577:SF3">
    <property type="entry name" value="SHUGOSHIN 1-RELATED"/>
    <property type="match status" value="1"/>
</dbReference>
<gene>
    <name evidence="12" type="primary">LOC117674090</name>
</gene>
<evidence type="ECO:0000256" key="3">
    <source>
        <dbReference type="ARBA" id="ARBA00022454"/>
    </source>
</evidence>
<keyword evidence="7" id="KW-0131">Cell cycle</keyword>
<dbReference type="InParanoid" id="A0A6P9CUB0"/>
<keyword evidence="5" id="KW-0159">Chromosome partition</keyword>
<evidence type="ECO:0000256" key="9">
    <source>
        <dbReference type="SAM" id="MobiDB-lite"/>
    </source>
</evidence>
<evidence type="ECO:0000256" key="6">
    <source>
        <dbReference type="ARBA" id="ARBA00023054"/>
    </source>
</evidence>
<keyword evidence="3" id="KW-0158">Chromosome</keyword>
<evidence type="ECO:0000259" key="10">
    <source>
        <dbReference type="Pfam" id="PF07557"/>
    </source>
</evidence>
<evidence type="ECO:0000313" key="12">
    <source>
        <dbReference type="RefSeq" id="XP_034287798.1"/>
    </source>
</evidence>
<keyword evidence="11" id="KW-1185">Reference proteome</keyword>
<evidence type="ECO:0000313" key="11">
    <source>
        <dbReference type="Proteomes" id="UP001652622"/>
    </source>
</evidence>
<evidence type="ECO:0000256" key="2">
    <source>
        <dbReference type="ARBA" id="ARBA00010845"/>
    </source>
</evidence>
<protein>
    <submittedName>
        <fullName evidence="12">Shugoshin 2-like isoform X1</fullName>
    </submittedName>
</protein>
<dbReference type="InterPro" id="IPR038889">
    <property type="entry name" value="Shugoshin1/2"/>
</dbReference>
<proteinExistence type="inferred from homology"/>
<dbReference type="GO" id="GO:0005634">
    <property type="term" value="C:nucleus"/>
    <property type="evidence" value="ECO:0007669"/>
    <property type="project" value="InterPro"/>
</dbReference>
<dbReference type="PANTHER" id="PTHR21577">
    <property type="entry name" value="SHUGOSHIN"/>
    <property type="match status" value="1"/>
</dbReference>
<feature type="region of interest" description="Disordered" evidence="9">
    <location>
        <begin position="861"/>
        <end position="884"/>
    </location>
</feature>
<keyword evidence="8" id="KW-0137">Centromere</keyword>
<feature type="region of interest" description="Disordered" evidence="9">
    <location>
        <begin position="902"/>
        <end position="936"/>
    </location>
</feature>
<organism evidence="11 12">
    <name type="scientific">Pantherophis guttatus</name>
    <name type="common">Corn snake</name>
    <name type="synonym">Elaphe guttata</name>
    <dbReference type="NCBI Taxonomy" id="94885"/>
    <lineage>
        <taxon>Eukaryota</taxon>
        <taxon>Metazoa</taxon>
        <taxon>Chordata</taxon>
        <taxon>Craniata</taxon>
        <taxon>Vertebrata</taxon>
        <taxon>Euteleostomi</taxon>
        <taxon>Lepidosauria</taxon>
        <taxon>Squamata</taxon>
        <taxon>Bifurcata</taxon>
        <taxon>Unidentata</taxon>
        <taxon>Episquamata</taxon>
        <taxon>Toxicofera</taxon>
        <taxon>Serpentes</taxon>
        <taxon>Colubroidea</taxon>
        <taxon>Colubridae</taxon>
        <taxon>Colubrinae</taxon>
        <taxon>Pantherophis</taxon>
    </lineage>
</organism>
<dbReference type="OMA" id="CHIENSD"/>
<dbReference type="AlphaFoldDB" id="A0A6P9CUB0"/>
<keyword evidence="6" id="KW-0175">Coiled coil</keyword>
<evidence type="ECO:0000256" key="5">
    <source>
        <dbReference type="ARBA" id="ARBA00022829"/>
    </source>
</evidence>
<dbReference type="GO" id="GO:0051177">
    <property type="term" value="P:meiotic sister chromatid cohesion"/>
    <property type="evidence" value="ECO:0007669"/>
    <property type="project" value="TreeGrafter"/>
</dbReference>